<comment type="caution">
    <text evidence="2">The sequence shown here is derived from an EMBL/GenBank/DDBJ whole genome shotgun (WGS) entry which is preliminary data.</text>
</comment>
<dbReference type="EMBL" id="CAXIEN010000082">
    <property type="protein sequence ID" value="CAL1275065.1"/>
    <property type="molecule type" value="Genomic_DNA"/>
</dbReference>
<organism evidence="2 3">
    <name type="scientific">Larinioides sclopetarius</name>
    <dbReference type="NCBI Taxonomy" id="280406"/>
    <lineage>
        <taxon>Eukaryota</taxon>
        <taxon>Metazoa</taxon>
        <taxon>Ecdysozoa</taxon>
        <taxon>Arthropoda</taxon>
        <taxon>Chelicerata</taxon>
        <taxon>Arachnida</taxon>
        <taxon>Araneae</taxon>
        <taxon>Araneomorphae</taxon>
        <taxon>Entelegynae</taxon>
        <taxon>Araneoidea</taxon>
        <taxon>Araneidae</taxon>
        <taxon>Larinioides</taxon>
    </lineage>
</organism>
<evidence type="ECO:0000313" key="3">
    <source>
        <dbReference type="Proteomes" id="UP001497382"/>
    </source>
</evidence>
<feature type="domain" description="T20D4.11-like" evidence="1">
    <location>
        <begin position="33"/>
        <end position="118"/>
    </location>
</feature>
<reference evidence="2 3" key="1">
    <citation type="submission" date="2024-04" db="EMBL/GenBank/DDBJ databases">
        <authorList>
            <person name="Rising A."/>
            <person name="Reimegard J."/>
            <person name="Sonavane S."/>
            <person name="Akerstrom W."/>
            <person name="Nylinder S."/>
            <person name="Hedman E."/>
            <person name="Kallberg Y."/>
        </authorList>
    </citation>
    <scope>NUCLEOTIDE SEQUENCE [LARGE SCALE GENOMIC DNA]</scope>
</reference>
<gene>
    <name evidence="2" type="ORF">LARSCL_LOCUS7864</name>
</gene>
<proteinExistence type="predicted"/>
<dbReference type="AlphaFoldDB" id="A0AAV1ZTA4"/>
<keyword evidence="3" id="KW-1185">Reference proteome</keyword>
<dbReference type="Proteomes" id="UP001497382">
    <property type="component" value="Unassembled WGS sequence"/>
</dbReference>
<evidence type="ECO:0000259" key="1">
    <source>
        <dbReference type="Pfam" id="PF01579"/>
    </source>
</evidence>
<dbReference type="InterPro" id="IPR002542">
    <property type="entry name" value="T20D4.11-like_dom"/>
</dbReference>
<accession>A0AAV1ZTA4</accession>
<sequence length="140" mass="15931">MFWRQQRSRVGGWFARAETNRSNELPSRCEIPDEIDECVGKLEDELMECVSDSIAETLNSIMQLPGDQEPDENEIKCSMYETVSRCVVKKVEDNCGKEAGQIALAEMVDAPEDIKENCQLPNARDALKGLMYDIAKRRKK</sequence>
<evidence type="ECO:0000313" key="2">
    <source>
        <dbReference type="EMBL" id="CAL1275065.1"/>
    </source>
</evidence>
<dbReference type="Pfam" id="PF01579">
    <property type="entry name" value="DUF19"/>
    <property type="match status" value="1"/>
</dbReference>
<name>A0AAV1ZTA4_9ARAC</name>
<protein>
    <recommendedName>
        <fullName evidence="1">T20D4.11-like domain-containing protein</fullName>
    </recommendedName>
</protein>